<comment type="cofactor">
    <cofactor evidence="11">
        <name>Mg(2+)</name>
        <dbReference type="ChEBI" id="CHEBI:18420"/>
    </cofactor>
</comment>
<dbReference type="UniPathway" id="UPA00219"/>
<feature type="binding site" evidence="11">
    <location>
        <position position="184"/>
    </location>
    <ligand>
        <name>UDP-N-acetyl-alpha-D-muramoyl-L-alanyl-D-glutamate</name>
        <dbReference type="ChEBI" id="CHEBI:83900"/>
    </ligand>
</feature>
<evidence type="ECO:0000256" key="5">
    <source>
        <dbReference type="ARBA" id="ARBA00022741"/>
    </source>
</evidence>
<keyword evidence="7 11" id="KW-0133">Cell shape</keyword>
<dbReference type="Gene3D" id="3.90.190.20">
    <property type="entry name" value="Mur ligase, C-terminal domain"/>
    <property type="match status" value="1"/>
</dbReference>
<evidence type="ECO:0000256" key="1">
    <source>
        <dbReference type="ARBA" id="ARBA00005898"/>
    </source>
</evidence>
<proteinExistence type="inferred from homology"/>
<dbReference type="AlphaFoldDB" id="A0A0H4I1K4"/>
<dbReference type="InterPro" id="IPR000713">
    <property type="entry name" value="Mur_ligase_N"/>
</dbReference>
<evidence type="ECO:0000256" key="11">
    <source>
        <dbReference type="HAMAP-Rule" id="MF_00208"/>
    </source>
</evidence>
<dbReference type="NCBIfam" id="NF001126">
    <property type="entry name" value="PRK00139.1-4"/>
    <property type="match status" value="1"/>
</dbReference>
<comment type="catalytic activity">
    <reaction evidence="11">
        <text>UDP-N-acetyl-alpha-D-muramoyl-L-alanyl-D-glutamate + meso-2,6-diaminopimelate + ATP = UDP-N-acetyl-alpha-D-muramoyl-L-alanyl-gamma-D-glutamyl-meso-2,6-diaminopimelate + ADP + phosphate + H(+)</text>
        <dbReference type="Rhea" id="RHEA:23676"/>
        <dbReference type="ChEBI" id="CHEBI:15378"/>
        <dbReference type="ChEBI" id="CHEBI:30616"/>
        <dbReference type="ChEBI" id="CHEBI:43474"/>
        <dbReference type="ChEBI" id="CHEBI:57791"/>
        <dbReference type="ChEBI" id="CHEBI:83900"/>
        <dbReference type="ChEBI" id="CHEBI:83905"/>
        <dbReference type="ChEBI" id="CHEBI:456216"/>
        <dbReference type="EC" id="6.3.2.13"/>
    </reaction>
</comment>
<feature type="binding site" evidence="11">
    <location>
        <position position="190"/>
    </location>
    <ligand>
        <name>UDP-N-acetyl-alpha-D-muramoyl-L-alanyl-D-glutamate</name>
        <dbReference type="ChEBI" id="CHEBI:83900"/>
    </ligand>
</feature>
<feature type="binding site" evidence="11">
    <location>
        <begin position="157"/>
        <end position="158"/>
    </location>
    <ligand>
        <name>UDP-N-acetyl-alpha-D-muramoyl-L-alanyl-D-glutamate</name>
        <dbReference type="ChEBI" id="CHEBI:83900"/>
    </ligand>
</feature>
<comment type="similarity">
    <text evidence="1 11">Belongs to the MurCDEF family. MurE subfamily.</text>
</comment>
<dbReference type="SUPFAM" id="SSF53244">
    <property type="entry name" value="MurD-like peptide ligases, peptide-binding domain"/>
    <property type="match status" value="1"/>
</dbReference>
<keyword evidence="3 11" id="KW-0436">Ligase</keyword>
<dbReference type="PANTHER" id="PTHR23135">
    <property type="entry name" value="MUR LIGASE FAMILY MEMBER"/>
    <property type="match status" value="1"/>
</dbReference>
<reference evidence="16 17" key="1">
    <citation type="submission" date="2015-05" db="EMBL/GenBank/DDBJ databases">
        <title>Complete genome of Marinobacter psychrophilus strain 20041T isolated from sea-ice of the Canadian Basin.</title>
        <authorList>
            <person name="Song L."/>
            <person name="Ren L."/>
            <person name="Yu Y."/>
            <person name="Wang X."/>
        </authorList>
    </citation>
    <scope>NUCLEOTIDE SEQUENCE [LARGE SCALE GENOMIC DNA]</scope>
    <source>
        <strain evidence="16 17">20041</strain>
    </source>
</reference>
<dbReference type="Gene3D" id="3.40.1390.10">
    <property type="entry name" value="MurE/MurF, N-terminal domain"/>
    <property type="match status" value="1"/>
</dbReference>
<dbReference type="GO" id="GO:0071555">
    <property type="term" value="P:cell wall organization"/>
    <property type="evidence" value="ECO:0007669"/>
    <property type="project" value="UniProtKB-KW"/>
</dbReference>
<dbReference type="GO" id="GO:0051301">
    <property type="term" value="P:cell division"/>
    <property type="evidence" value="ECO:0007669"/>
    <property type="project" value="UniProtKB-KW"/>
</dbReference>
<evidence type="ECO:0000256" key="6">
    <source>
        <dbReference type="ARBA" id="ARBA00022840"/>
    </source>
</evidence>
<dbReference type="InterPro" id="IPR005761">
    <property type="entry name" value="UDP-N-AcMur-Glu-dNH2Pim_ligase"/>
</dbReference>
<feature type="binding site" evidence="11">
    <location>
        <position position="386"/>
    </location>
    <ligand>
        <name>meso-2,6-diaminopimelate</name>
        <dbReference type="ChEBI" id="CHEBI:57791"/>
    </ligand>
</feature>
<feature type="binding site" evidence="11">
    <location>
        <begin position="115"/>
        <end position="121"/>
    </location>
    <ligand>
        <name>ATP</name>
        <dbReference type="ChEBI" id="CHEBI:30616"/>
    </ligand>
</feature>
<dbReference type="Pfam" id="PF08245">
    <property type="entry name" value="Mur_ligase_M"/>
    <property type="match status" value="1"/>
</dbReference>
<dbReference type="GO" id="GO:0005737">
    <property type="term" value="C:cytoplasm"/>
    <property type="evidence" value="ECO:0007669"/>
    <property type="project" value="UniProtKB-SubCell"/>
</dbReference>
<feature type="binding site" evidence="11">
    <location>
        <position position="31"/>
    </location>
    <ligand>
        <name>UDP-N-acetyl-alpha-D-muramoyl-L-alanyl-D-glutamate</name>
        <dbReference type="ChEBI" id="CHEBI:83900"/>
    </ligand>
</feature>
<feature type="binding site" evidence="11">
    <location>
        <begin position="410"/>
        <end position="413"/>
    </location>
    <ligand>
        <name>meso-2,6-diaminopimelate</name>
        <dbReference type="ChEBI" id="CHEBI:57791"/>
    </ligand>
</feature>
<comment type="pathway">
    <text evidence="11 12">Cell wall biogenesis; peptidoglycan biosynthesis.</text>
</comment>
<dbReference type="InterPro" id="IPR013221">
    <property type="entry name" value="Mur_ligase_cen"/>
</dbReference>
<dbReference type="PROSITE" id="PS01011">
    <property type="entry name" value="FOLYLPOLYGLU_SYNT_1"/>
    <property type="match status" value="1"/>
</dbReference>
<feature type="domain" description="Mur ligase central" evidence="15">
    <location>
        <begin position="113"/>
        <end position="314"/>
    </location>
</feature>
<evidence type="ECO:0000256" key="12">
    <source>
        <dbReference type="RuleBase" id="RU004135"/>
    </source>
</evidence>
<evidence type="ECO:0000256" key="7">
    <source>
        <dbReference type="ARBA" id="ARBA00022960"/>
    </source>
</evidence>
<protein>
    <recommendedName>
        <fullName evidence="11">UDP-N-acetylmuramoyl-L-alanyl-D-glutamate--2,6-diaminopimelate ligase</fullName>
        <ecNumber evidence="11">6.3.2.13</ecNumber>
    </recommendedName>
    <alternativeName>
        <fullName evidence="11">Meso-A2pm-adding enzyme</fullName>
    </alternativeName>
    <alternativeName>
        <fullName evidence="11">Meso-diaminopimelate-adding enzyme</fullName>
    </alternativeName>
    <alternativeName>
        <fullName evidence="11">UDP-MurNAc-L-Ala-D-Glu:meso-diaminopimelate ligase</fullName>
    </alternativeName>
    <alternativeName>
        <fullName evidence="11">UDP-MurNAc-tripeptide synthetase</fullName>
    </alternativeName>
    <alternativeName>
        <fullName evidence="11">UDP-N-acetylmuramyl-tripeptide synthetase</fullName>
    </alternativeName>
</protein>
<keyword evidence="9 11" id="KW-0131">Cell cycle</keyword>
<dbReference type="InterPro" id="IPR036565">
    <property type="entry name" value="Mur-like_cat_sf"/>
</dbReference>
<feature type="binding site" evidence="11">
    <location>
        <position position="465"/>
    </location>
    <ligand>
        <name>meso-2,6-diaminopimelate</name>
        <dbReference type="ChEBI" id="CHEBI:57791"/>
    </ligand>
</feature>
<dbReference type="HAMAP" id="MF_00208">
    <property type="entry name" value="MurE"/>
    <property type="match status" value="1"/>
</dbReference>
<accession>A0A0H4I1K4</accession>
<organism evidence="16 17">
    <name type="scientific">Marinobacter psychrophilus</name>
    <dbReference type="NCBI Taxonomy" id="330734"/>
    <lineage>
        <taxon>Bacteria</taxon>
        <taxon>Pseudomonadati</taxon>
        <taxon>Pseudomonadota</taxon>
        <taxon>Gammaproteobacteria</taxon>
        <taxon>Pseudomonadales</taxon>
        <taxon>Marinobacteraceae</taxon>
        <taxon>Marinobacter</taxon>
    </lineage>
</organism>
<evidence type="ECO:0000256" key="9">
    <source>
        <dbReference type="ARBA" id="ARBA00023306"/>
    </source>
</evidence>
<feature type="modified residue" description="N6-carboxylysine" evidence="11">
    <location>
        <position position="224"/>
    </location>
</feature>
<dbReference type="PATRIC" id="fig|330734.3.peg.863"/>
<dbReference type="GO" id="GO:0004326">
    <property type="term" value="F:tetrahydrofolylpolyglutamate synthase activity"/>
    <property type="evidence" value="ECO:0007669"/>
    <property type="project" value="InterPro"/>
</dbReference>
<dbReference type="InterPro" id="IPR035911">
    <property type="entry name" value="MurE/MurF_N"/>
</dbReference>
<evidence type="ECO:0000313" key="17">
    <source>
        <dbReference type="Proteomes" id="UP000036406"/>
    </source>
</evidence>
<dbReference type="NCBIfam" id="NF001124">
    <property type="entry name" value="PRK00139.1-2"/>
    <property type="match status" value="1"/>
</dbReference>
<comment type="caution">
    <text evidence="11">Lacks conserved residue(s) required for the propagation of feature annotation.</text>
</comment>
<dbReference type="GO" id="GO:0009252">
    <property type="term" value="P:peptidoglycan biosynthetic process"/>
    <property type="evidence" value="ECO:0007669"/>
    <property type="project" value="UniProtKB-UniRule"/>
</dbReference>
<feature type="binding site" evidence="11">
    <location>
        <position position="192"/>
    </location>
    <ligand>
        <name>UDP-N-acetyl-alpha-D-muramoyl-L-alanyl-D-glutamate</name>
        <dbReference type="ChEBI" id="CHEBI:83900"/>
    </ligand>
</feature>
<comment type="PTM">
    <text evidence="11">Carboxylation is probably crucial for Mg(2+) binding and, consequently, for the gamma-phosphate positioning of ATP.</text>
</comment>
<keyword evidence="11" id="KW-0460">Magnesium</keyword>
<evidence type="ECO:0000256" key="2">
    <source>
        <dbReference type="ARBA" id="ARBA00022490"/>
    </source>
</evidence>
<evidence type="ECO:0000259" key="15">
    <source>
        <dbReference type="Pfam" id="PF08245"/>
    </source>
</evidence>
<evidence type="ECO:0000256" key="8">
    <source>
        <dbReference type="ARBA" id="ARBA00022984"/>
    </source>
</evidence>
<keyword evidence="6 11" id="KW-0067">ATP-binding</keyword>
<dbReference type="RefSeq" id="WP_048384417.1">
    <property type="nucleotide sequence ID" value="NZ_CP011494.1"/>
</dbReference>
<dbReference type="SUPFAM" id="SSF53623">
    <property type="entry name" value="MurD-like peptide ligases, catalytic domain"/>
    <property type="match status" value="1"/>
</dbReference>
<evidence type="ECO:0000256" key="10">
    <source>
        <dbReference type="ARBA" id="ARBA00023316"/>
    </source>
</evidence>
<comment type="subcellular location">
    <subcellularLocation>
        <location evidence="11 12">Cytoplasm</location>
    </subcellularLocation>
</comment>
<evidence type="ECO:0000256" key="4">
    <source>
        <dbReference type="ARBA" id="ARBA00022618"/>
    </source>
</evidence>
<keyword evidence="5 11" id="KW-0547">Nucleotide-binding</keyword>
<keyword evidence="8 11" id="KW-0573">Peptidoglycan synthesis</keyword>
<dbReference type="Proteomes" id="UP000036406">
    <property type="component" value="Chromosome"/>
</dbReference>
<evidence type="ECO:0000259" key="13">
    <source>
        <dbReference type="Pfam" id="PF01225"/>
    </source>
</evidence>
<name>A0A0H4I1K4_9GAMM</name>
<evidence type="ECO:0000256" key="3">
    <source>
        <dbReference type="ARBA" id="ARBA00022598"/>
    </source>
</evidence>
<dbReference type="GO" id="GO:0005524">
    <property type="term" value="F:ATP binding"/>
    <property type="evidence" value="ECO:0007669"/>
    <property type="project" value="UniProtKB-UniRule"/>
</dbReference>
<keyword evidence="2 11" id="KW-0963">Cytoplasm</keyword>
<dbReference type="GO" id="GO:0000287">
    <property type="term" value="F:magnesium ion binding"/>
    <property type="evidence" value="ECO:0007669"/>
    <property type="project" value="UniProtKB-UniRule"/>
</dbReference>
<dbReference type="EMBL" id="CP011494">
    <property type="protein sequence ID" value="AKO51693.1"/>
    <property type="molecule type" value="Genomic_DNA"/>
</dbReference>
<feature type="short sequence motif" description="Meso-diaminopimelate recognition motif" evidence="11">
    <location>
        <begin position="410"/>
        <end position="413"/>
    </location>
</feature>
<comment type="function">
    <text evidence="11">Catalyzes the addition of meso-diaminopimelic acid to the nucleotide precursor UDP-N-acetylmuramoyl-L-alanyl-D-glutamate (UMAG) in the biosynthesis of bacterial cell-wall peptidoglycan.</text>
</comment>
<feature type="domain" description="Mur ligase N-terminal catalytic" evidence="13">
    <location>
        <begin position="23"/>
        <end position="100"/>
    </location>
</feature>
<dbReference type="GO" id="GO:0008765">
    <property type="term" value="F:UDP-N-acetylmuramoylalanyl-D-glutamate-2,6-diaminopimelate ligase activity"/>
    <property type="evidence" value="ECO:0007669"/>
    <property type="project" value="UniProtKB-UniRule"/>
</dbReference>
<keyword evidence="17" id="KW-1185">Reference proteome</keyword>
<dbReference type="Pfam" id="PF02875">
    <property type="entry name" value="Mur_ligase_C"/>
    <property type="match status" value="1"/>
</dbReference>
<dbReference type="InterPro" id="IPR004101">
    <property type="entry name" value="Mur_ligase_C"/>
</dbReference>
<dbReference type="Pfam" id="PF01225">
    <property type="entry name" value="Mur_ligase"/>
    <property type="match status" value="1"/>
</dbReference>
<dbReference type="KEGG" id="mpq:ABA45_04030"/>
<feature type="domain" description="Mur ligase C-terminal" evidence="14">
    <location>
        <begin position="337"/>
        <end position="463"/>
    </location>
</feature>
<dbReference type="SUPFAM" id="SSF63418">
    <property type="entry name" value="MurE/MurF N-terminal domain"/>
    <property type="match status" value="1"/>
</dbReference>
<dbReference type="InterPro" id="IPR036615">
    <property type="entry name" value="Mur_ligase_C_dom_sf"/>
</dbReference>
<keyword evidence="10 11" id="KW-0961">Cell wall biogenesis/degradation</keyword>
<dbReference type="PANTHER" id="PTHR23135:SF4">
    <property type="entry name" value="UDP-N-ACETYLMURAMOYL-L-ALANYL-D-GLUTAMATE--2,6-DIAMINOPIMELATE LIGASE MURE HOMOLOG, CHLOROPLASTIC"/>
    <property type="match status" value="1"/>
</dbReference>
<dbReference type="NCBIfam" id="TIGR01085">
    <property type="entry name" value="murE"/>
    <property type="match status" value="1"/>
</dbReference>
<dbReference type="STRING" id="330734.ABA45_04030"/>
<evidence type="ECO:0000313" key="16">
    <source>
        <dbReference type="EMBL" id="AKO51693.1"/>
    </source>
</evidence>
<gene>
    <name evidence="11" type="primary">murE</name>
    <name evidence="16" type="ORF">ABA45_04030</name>
</gene>
<dbReference type="EC" id="6.3.2.13" evidence="11"/>
<keyword evidence="4 11" id="KW-0132">Cell division</keyword>
<evidence type="ECO:0000259" key="14">
    <source>
        <dbReference type="Pfam" id="PF02875"/>
    </source>
</evidence>
<dbReference type="InterPro" id="IPR018109">
    <property type="entry name" value="Folylpolyglutamate_synth_CS"/>
</dbReference>
<dbReference type="Gene3D" id="3.40.1190.10">
    <property type="entry name" value="Mur-like, catalytic domain"/>
    <property type="match status" value="1"/>
</dbReference>
<feature type="binding site" evidence="11">
    <location>
        <position position="461"/>
    </location>
    <ligand>
        <name>meso-2,6-diaminopimelate</name>
        <dbReference type="ChEBI" id="CHEBI:57791"/>
    </ligand>
</feature>
<sequence>MQIASLNTLLQGLVVVPSVFDVTIHGLQTDSRKVRTGDAFVALAGAHTGPERYIDDAILAGASVVLLESEQAGECSERSGALIVPVPDLKACLGKLADRFFEYPSQRLQLIGVTGTNGKTSVTQYIAQLLQAAGMPCGVMGTLGYGMLEALQPATHTTPDVVQTNRVLAGILANGGRAAAMEVSSHALDQGRIDRLTLTAAVFTNLTRDHLDYHGSMAAYGEAKAKLFTREELRFVVINVDDPFGRKLYHQLEGKCDRLRFSLDESHMELWLKEFCVLDNGFRAVLDGRWGEFTIEAPLMGRFNASNVLAAVTTVMALGVDVTQVQQGVCRLAPPPGRLQVFTAGDGARAVVDYAHTPDALSSALAALRPHVSGRLICVFGCGGDRDSGKRPEMAQQAENGADLVIVTDDNPRTENPSAITAAIMAGFIAPEKVQLIHGRAQAIEAALALAGPNDLVLVAGKGHEDYQDIAGCKHLFSDSEQVTHALTQREEVV</sequence>
<dbReference type="GO" id="GO:0008360">
    <property type="term" value="P:regulation of cell shape"/>
    <property type="evidence" value="ECO:0007669"/>
    <property type="project" value="UniProtKB-KW"/>
</dbReference>